<dbReference type="KEGG" id="ssl:SS1G_11029"/>
<accession>A7F0B2</accession>
<proteinExistence type="predicted"/>
<evidence type="ECO:0000313" key="1">
    <source>
        <dbReference type="EMBL" id="EDN95154.1"/>
    </source>
</evidence>
<dbReference type="HOGENOM" id="CLU_2265347_0_0_1"/>
<evidence type="ECO:0000313" key="2">
    <source>
        <dbReference type="Proteomes" id="UP000001312"/>
    </source>
</evidence>
<gene>
    <name evidence="1" type="ORF">SS1G_11029</name>
</gene>
<protein>
    <submittedName>
        <fullName evidence="1">Uncharacterized protein</fullName>
    </submittedName>
</protein>
<name>A7F0B2_SCLS1</name>
<reference evidence="2" key="1">
    <citation type="journal article" date="2011" name="PLoS Genet.">
        <title>Genomic analysis of the necrotrophic fungal pathogens Sclerotinia sclerotiorum and Botrytis cinerea.</title>
        <authorList>
            <person name="Amselem J."/>
            <person name="Cuomo C.A."/>
            <person name="van Kan J.A."/>
            <person name="Viaud M."/>
            <person name="Benito E.P."/>
            <person name="Couloux A."/>
            <person name="Coutinho P.M."/>
            <person name="de Vries R.P."/>
            <person name="Dyer P.S."/>
            <person name="Fillinger S."/>
            <person name="Fournier E."/>
            <person name="Gout L."/>
            <person name="Hahn M."/>
            <person name="Kohn L."/>
            <person name="Lapalu N."/>
            <person name="Plummer K.M."/>
            <person name="Pradier J.M."/>
            <person name="Quevillon E."/>
            <person name="Sharon A."/>
            <person name="Simon A."/>
            <person name="ten Have A."/>
            <person name="Tudzynski B."/>
            <person name="Tudzynski P."/>
            <person name="Wincker P."/>
            <person name="Andrew M."/>
            <person name="Anthouard V."/>
            <person name="Beever R.E."/>
            <person name="Beffa R."/>
            <person name="Benoit I."/>
            <person name="Bouzid O."/>
            <person name="Brault B."/>
            <person name="Chen Z."/>
            <person name="Choquer M."/>
            <person name="Collemare J."/>
            <person name="Cotton P."/>
            <person name="Danchin E.G."/>
            <person name="Da Silva C."/>
            <person name="Gautier A."/>
            <person name="Giraud C."/>
            <person name="Giraud T."/>
            <person name="Gonzalez C."/>
            <person name="Grossetete S."/>
            <person name="Guldener U."/>
            <person name="Henrissat B."/>
            <person name="Howlett B.J."/>
            <person name="Kodira C."/>
            <person name="Kretschmer M."/>
            <person name="Lappartient A."/>
            <person name="Leroch M."/>
            <person name="Levis C."/>
            <person name="Mauceli E."/>
            <person name="Neuveglise C."/>
            <person name="Oeser B."/>
            <person name="Pearson M."/>
            <person name="Poulain J."/>
            <person name="Poussereau N."/>
            <person name="Quesneville H."/>
            <person name="Rascle C."/>
            <person name="Schumacher J."/>
            <person name="Segurens B."/>
            <person name="Sexton A."/>
            <person name="Silva E."/>
            <person name="Sirven C."/>
            <person name="Soanes D.M."/>
            <person name="Talbot N.J."/>
            <person name="Templeton M."/>
            <person name="Yandava C."/>
            <person name="Yarden O."/>
            <person name="Zeng Q."/>
            <person name="Rollins J.A."/>
            <person name="Lebrun M.H."/>
            <person name="Dickman M."/>
        </authorList>
    </citation>
    <scope>NUCLEOTIDE SEQUENCE [LARGE SCALE GENOMIC DNA]</scope>
    <source>
        <strain evidence="2">ATCC 18683 / 1980 / Ss-1</strain>
    </source>
</reference>
<sequence>MYAAVSCMLRRIFYCKYLAAFWFPSSRILHVPSMVQWLLSQRTQNQSFKHNGNDERRCRHSATLQESLSNDLHTMLTDKPSYRMMPNLNAWESALGLGKNSSP</sequence>
<dbReference type="RefSeq" id="XP_001587789.1">
    <property type="nucleotide sequence ID" value="XM_001587739.1"/>
</dbReference>
<dbReference type="InParanoid" id="A7F0B2"/>
<dbReference type="AlphaFoldDB" id="A7F0B2"/>
<dbReference type="GeneID" id="5484098"/>
<dbReference type="Proteomes" id="UP000001312">
    <property type="component" value="Unassembled WGS sequence"/>
</dbReference>
<organism evidence="1 2">
    <name type="scientific">Sclerotinia sclerotiorum (strain ATCC 18683 / 1980 / Ss-1)</name>
    <name type="common">White mold</name>
    <name type="synonym">Whetzelinia sclerotiorum</name>
    <dbReference type="NCBI Taxonomy" id="665079"/>
    <lineage>
        <taxon>Eukaryota</taxon>
        <taxon>Fungi</taxon>
        <taxon>Dikarya</taxon>
        <taxon>Ascomycota</taxon>
        <taxon>Pezizomycotina</taxon>
        <taxon>Leotiomycetes</taxon>
        <taxon>Helotiales</taxon>
        <taxon>Sclerotiniaceae</taxon>
        <taxon>Sclerotinia</taxon>
    </lineage>
</organism>
<keyword evidence="2" id="KW-1185">Reference proteome</keyword>
<dbReference type="EMBL" id="CH476637">
    <property type="protein sequence ID" value="EDN95154.1"/>
    <property type="molecule type" value="Genomic_DNA"/>
</dbReference>